<dbReference type="NCBIfam" id="NF002139">
    <property type="entry name" value="PRK00977.1-3"/>
    <property type="match status" value="1"/>
</dbReference>
<dbReference type="SUPFAM" id="SSF116842">
    <property type="entry name" value="XseB-like"/>
    <property type="match status" value="1"/>
</dbReference>
<evidence type="ECO:0000313" key="7">
    <source>
        <dbReference type="EMBL" id="GAA5518070.1"/>
    </source>
</evidence>
<keyword evidence="8" id="KW-1185">Reference proteome</keyword>
<dbReference type="InterPro" id="IPR003761">
    <property type="entry name" value="Exonuc_VII_S"/>
</dbReference>
<dbReference type="EMBL" id="BAABRR010000002">
    <property type="protein sequence ID" value="GAA5518070.1"/>
    <property type="molecule type" value="Genomic_DNA"/>
</dbReference>
<evidence type="ECO:0000256" key="2">
    <source>
        <dbReference type="ARBA" id="ARBA00022490"/>
    </source>
</evidence>
<evidence type="ECO:0000256" key="6">
    <source>
        <dbReference type="HAMAP-Rule" id="MF_00337"/>
    </source>
</evidence>
<dbReference type="Proteomes" id="UP001426770">
    <property type="component" value="Unassembled WGS sequence"/>
</dbReference>
<keyword evidence="5 6" id="KW-0269">Exonuclease</keyword>
<evidence type="ECO:0000256" key="5">
    <source>
        <dbReference type="ARBA" id="ARBA00022839"/>
    </source>
</evidence>
<dbReference type="PANTHER" id="PTHR34137:SF1">
    <property type="entry name" value="EXODEOXYRIBONUCLEASE 7 SMALL SUBUNIT"/>
    <property type="match status" value="1"/>
</dbReference>
<comment type="subcellular location">
    <subcellularLocation>
        <location evidence="6">Cytoplasm</location>
    </subcellularLocation>
</comment>
<keyword evidence="4 6" id="KW-0378">Hydrolase</keyword>
<dbReference type="EC" id="3.1.11.6" evidence="6"/>
<dbReference type="InterPro" id="IPR037004">
    <property type="entry name" value="Exonuc_VII_ssu_sf"/>
</dbReference>
<comment type="similarity">
    <text evidence="1 6">Belongs to the XseB family.</text>
</comment>
<gene>
    <name evidence="6 7" type="primary">xseB</name>
    <name evidence="7" type="ORF">Lsed01_00487</name>
</gene>
<comment type="subunit">
    <text evidence="6">Heterooligomer composed of large and small subunits.</text>
</comment>
<protein>
    <recommendedName>
        <fullName evidence="6">Exodeoxyribonuclease 7 small subunit</fullName>
        <ecNumber evidence="6">3.1.11.6</ecNumber>
    </recommendedName>
    <alternativeName>
        <fullName evidence="6">Exodeoxyribonuclease VII small subunit</fullName>
        <shortName evidence="6">Exonuclease VII small subunit</shortName>
    </alternativeName>
</protein>
<proteinExistence type="inferred from homology"/>
<evidence type="ECO:0000256" key="3">
    <source>
        <dbReference type="ARBA" id="ARBA00022722"/>
    </source>
</evidence>
<dbReference type="Pfam" id="PF02609">
    <property type="entry name" value="Exonuc_VII_S"/>
    <property type="match status" value="1"/>
</dbReference>
<keyword evidence="3 6" id="KW-0540">Nuclease</keyword>
<accession>A0ABP9WH32</accession>
<dbReference type="HAMAP" id="MF_00337">
    <property type="entry name" value="Exonuc_7_S"/>
    <property type="match status" value="1"/>
</dbReference>
<name>A0ABP9WH32_9MICO</name>
<organism evidence="7 8">
    <name type="scientific">Demequina sediminis</name>
    <dbReference type="NCBI Taxonomy" id="1930058"/>
    <lineage>
        <taxon>Bacteria</taxon>
        <taxon>Bacillati</taxon>
        <taxon>Actinomycetota</taxon>
        <taxon>Actinomycetes</taxon>
        <taxon>Micrococcales</taxon>
        <taxon>Demequinaceae</taxon>
        <taxon>Demequina</taxon>
    </lineage>
</organism>
<evidence type="ECO:0000256" key="1">
    <source>
        <dbReference type="ARBA" id="ARBA00009998"/>
    </source>
</evidence>
<keyword evidence="2 6" id="KW-0963">Cytoplasm</keyword>
<dbReference type="RefSeq" id="WP_286213955.1">
    <property type="nucleotide sequence ID" value="NZ_AP027736.1"/>
</dbReference>
<evidence type="ECO:0000256" key="4">
    <source>
        <dbReference type="ARBA" id="ARBA00022801"/>
    </source>
</evidence>
<reference evidence="7 8" key="1">
    <citation type="submission" date="2024-02" db="EMBL/GenBank/DDBJ databases">
        <title>Lysinimicrobium sediminis NBRC 112286.</title>
        <authorList>
            <person name="Ichikawa N."/>
            <person name="Katano-Makiyama Y."/>
            <person name="Hidaka K."/>
        </authorList>
    </citation>
    <scope>NUCLEOTIDE SEQUENCE [LARGE SCALE GENOMIC DNA]</scope>
    <source>
        <strain evidence="7 8">NBRC 112286</strain>
    </source>
</reference>
<dbReference type="PANTHER" id="PTHR34137">
    <property type="entry name" value="EXODEOXYRIBONUCLEASE 7 SMALL SUBUNIT"/>
    <property type="match status" value="1"/>
</dbReference>
<dbReference type="Gene3D" id="1.10.287.1040">
    <property type="entry name" value="Exonuclease VII, small subunit"/>
    <property type="match status" value="1"/>
</dbReference>
<comment type="catalytic activity">
    <reaction evidence="6">
        <text>Exonucleolytic cleavage in either 5'- to 3'- or 3'- to 5'-direction to yield nucleoside 5'-phosphates.</text>
        <dbReference type="EC" id="3.1.11.6"/>
    </reaction>
</comment>
<comment type="function">
    <text evidence="6">Bidirectionally degrades single-stranded DNA into large acid-insoluble oligonucleotides, which are then degraded further into small acid-soluble oligonucleotides.</text>
</comment>
<comment type="caution">
    <text evidence="7">The sequence shown here is derived from an EMBL/GenBank/DDBJ whole genome shotgun (WGS) entry which is preliminary data.</text>
</comment>
<sequence>MSDAAFDRPVDSLSYEDARDELVAIVAKLETGSATLEDSLTLWERGEALAARCQALLDGALARVEGASDDVSDESADDADADA</sequence>
<dbReference type="NCBIfam" id="TIGR01280">
    <property type="entry name" value="xseB"/>
    <property type="match status" value="1"/>
</dbReference>
<evidence type="ECO:0000313" key="8">
    <source>
        <dbReference type="Proteomes" id="UP001426770"/>
    </source>
</evidence>